<proteinExistence type="predicted"/>
<name>A0A2P2P4X9_RHIMU</name>
<dbReference type="EMBL" id="GGEC01069330">
    <property type="protein sequence ID" value="MBX49814.1"/>
    <property type="molecule type" value="Transcribed_RNA"/>
</dbReference>
<accession>A0A2P2P4X9</accession>
<organism evidence="1">
    <name type="scientific">Rhizophora mucronata</name>
    <name type="common">Asiatic mangrove</name>
    <dbReference type="NCBI Taxonomy" id="61149"/>
    <lineage>
        <taxon>Eukaryota</taxon>
        <taxon>Viridiplantae</taxon>
        <taxon>Streptophyta</taxon>
        <taxon>Embryophyta</taxon>
        <taxon>Tracheophyta</taxon>
        <taxon>Spermatophyta</taxon>
        <taxon>Magnoliopsida</taxon>
        <taxon>eudicotyledons</taxon>
        <taxon>Gunneridae</taxon>
        <taxon>Pentapetalae</taxon>
        <taxon>rosids</taxon>
        <taxon>fabids</taxon>
        <taxon>Malpighiales</taxon>
        <taxon>Rhizophoraceae</taxon>
        <taxon>Rhizophora</taxon>
    </lineage>
</organism>
<protein>
    <submittedName>
        <fullName evidence="1">Uncharacterized protein</fullName>
    </submittedName>
</protein>
<evidence type="ECO:0000313" key="1">
    <source>
        <dbReference type="EMBL" id="MBX49814.1"/>
    </source>
</evidence>
<sequence length="26" mass="3038">MDSSAWSLCPGILLGPSRSWRRRYWG</sequence>
<reference evidence="1" key="1">
    <citation type="submission" date="2018-02" db="EMBL/GenBank/DDBJ databases">
        <title>Rhizophora mucronata_Transcriptome.</title>
        <authorList>
            <person name="Meera S.P."/>
            <person name="Sreeshan A."/>
            <person name="Augustine A."/>
        </authorList>
    </citation>
    <scope>NUCLEOTIDE SEQUENCE</scope>
    <source>
        <tissue evidence="1">Leaf</tissue>
    </source>
</reference>
<dbReference type="AlphaFoldDB" id="A0A2P2P4X9"/>